<dbReference type="InterPro" id="IPR031325">
    <property type="entry name" value="RHS_repeat"/>
</dbReference>
<feature type="compositionally biased region" description="Low complexity" evidence="1">
    <location>
        <begin position="36"/>
        <end position="59"/>
    </location>
</feature>
<gene>
    <name evidence="2" type="ORF">H8K55_21370</name>
</gene>
<evidence type="ECO:0000256" key="1">
    <source>
        <dbReference type="SAM" id="MobiDB-lite"/>
    </source>
</evidence>
<organism evidence="2 3">
    <name type="scientific">Undibacterium flavidum</name>
    <dbReference type="NCBI Taxonomy" id="2762297"/>
    <lineage>
        <taxon>Bacteria</taxon>
        <taxon>Pseudomonadati</taxon>
        <taxon>Pseudomonadota</taxon>
        <taxon>Betaproteobacteria</taxon>
        <taxon>Burkholderiales</taxon>
        <taxon>Oxalobacteraceae</taxon>
        <taxon>Undibacterium</taxon>
    </lineage>
</organism>
<evidence type="ECO:0008006" key="4">
    <source>
        <dbReference type="Google" id="ProtNLM"/>
    </source>
</evidence>
<feature type="region of interest" description="Disordered" evidence="1">
    <location>
        <begin position="83"/>
        <end position="107"/>
    </location>
</feature>
<evidence type="ECO:0000313" key="2">
    <source>
        <dbReference type="EMBL" id="MBC3876144.1"/>
    </source>
</evidence>
<dbReference type="Gene3D" id="2.180.10.10">
    <property type="entry name" value="RHS repeat-associated core"/>
    <property type="match status" value="1"/>
</dbReference>
<reference evidence="2 3" key="1">
    <citation type="submission" date="2020-08" db="EMBL/GenBank/DDBJ databases">
        <title>Novel species isolated from subtropical streams in China.</title>
        <authorList>
            <person name="Lu H."/>
        </authorList>
    </citation>
    <scope>NUCLEOTIDE SEQUENCE [LARGE SCALE GENOMIC DNA]</scope>
    <source>
        <strain evidence="2 3">LX15W</strain>
    </source>
</reference>
<dbReference type="Pfam" id="PF05593">
    <property type="entry name" value="RHS_repeat"/>
    <property type="match status" value="1"/>
</dbReference>
<dbReference type="NCBIfam" id="TIGR01643">
    <property type="entry name" value="YD_repeat_2x"/>
    <property type="match status" value="2"/>
</dbReference>
<dbReference type="RefSeq" id="WP_186944265.1">
    <property type="nucleotide sequence ID" value="NZ_JACOGA010000063.1"/>
</dbReference>
<proteinExistence type="predicted"/>
<feature type="non-terminal residue" evidence="2">
    <location>
        <position position="1"/>
    </location>
</feature>
<evidence type="ECO:0000313" key="3">
    <source>
        <dbReference type="Proteomes" id="UP000624279"/>
    </source>
</evidence>
<dbReference type="InterPro" id="IPR006530">
    <property type="entry name" value="YD"/>
</dbReference>
<feature type="non-terminal residue" evidence="2">
    <location>
        <position position="107"/>
    </location>
</feature>
<name>A0ABR6YHT2_9BURK</name>
<comment type="caution">
    <text evidence="2">The sequence shown here is derived from an EMBL/GenBank/DDBJ whole genome shotgun (WGS) entry which is preliminary data.</text>
</comment>
<keyword evidence="3" id="KW-1185">Reference proteome</keyword>
<feature type="region of interest" description="Disordered" evidence="1">
    <location>
        <begin position="35"/>
        <end position="59"/>
    </location>
</feature>
<dbReference type="Proteomes" id="UP000624279">
    <property type="component" value="Unassembled WGS sequence"/>
</dbReference>
<accession>A0ABR6YHT2</accession>
<sequence length="107" mass="11320">DKADRLTQTEVIDVNQTVTTAYTLDGVANRTKEIISTKPAGTGSTGSTGSTSSPTSITKTYTYDGRNQLTAITDTAAGNTTLSYDSQGNLSQKTQGSDSTYYSYNAR</sequence>
<dbReference type="EMBL" id="JACOGA010000063">
    <property type="protein sequence ID" value="MBC3876144.1"/>
    <property type="molecule type" value="Genomic_DNA"/>
</dbReference>
<protein>
    <recommendedName>
        <fullName evidence="4">YD repeat-containing protein</fullName>
    </recommendedName>
</protein>